<organism evidence="4 5">
    <name type="scientific">Metallosphaera tengchongensis</name>
    <dbReference type="NCBI Taxonomy" id="1532350"/>
    <lineage>
        <taxon>Archaea</taxon>
        <taxon>Thermoproteota</taxon>
        <taxon>Thermoprotei</taxon>
        <taxon>Sulfolobales</taxon>
        <taxon>Sulfolobaceae</taxon>
        <taxon>Metallosphaera</taxon>
    </lineage>
</organism>
<dbReference type="OrthoDB" id="43754at2157"/>
<dbReference type="GO" id="GO:0016747">
    <property type="term" value="F:acyltransferase activity, transferring groups other than amino-acyl groups"/>
    <property type="evidence" value="ECO:0007669"/>
    <property type="project" value="InterPro"/>
</dbReference>
<feature type="domain" description="N-acetyltransferase" evidence="3">
    <location>
        <begin position="1"/>
        <end position="155"/>
    </location>
</feature>
<evidence type="ECO:0000313" key="4">
    <source>
        <dbReference type="EMBL" id="QKR00205.1"/>
    </source>
</evidence>
<dbReference type="Proteomes" id="UP000509301">
    <property type="component" value="Chromosome"/>
</dbReference>
<gene>
    <name evidence="4" type="ORF">GWK48_07300</name>
</gene>
<name>A0A6N0NVG9_9CREN</name>
<dbReference type="KEGG" id="mten:GWK48_07300"/>
<dbReference type="GeneID" id="55641743"/>
<keyword evidence="2" id="KW-0012">Acyltransferase</keyword>
<dbReference type="Gene3D" id="3.40.630.30">
    <property type="match status" value="1"/>
</dbReference>
<evidence type="ECO:0000256" key="1">
    <source>
        <dbReference type="ARBA" id="ARBA00022679"/>
    </source>
</evidence>
<dbReference type="PANTHER" id="PTHR43420:SF12">
    <property type="entry name" value="N-ACETYLTRANSFERASE DOMAIN-CONTAINING PROTEIN"/>
    <property type="match status" value="1"/>
</dbReference>
<dbReference type="RefSeq" id="WP_174630961.1">
    <property type="nucleotide sequence ID" value="NZ_CP049074.1"/>
</dbReference>
<reference evidence="4 5" key="1">
    <citation type="submission" date="2020-02" db="EMBL/GenBank/DDBJ databases">
        <title>Comparative genome analysis reveals the metabolism and evolution of the thermophilic archaeal genus Metallosphaera.</title>
        <authorList>
            <person name="Jiang C."/>
        </authorList>
    </citation>
    <scope>NUCLEOTIDE SEQUENCE [LARGE SCALE GENOMIC DNA]</scope>
    <source>
        <strain evidence="4 5">Ric-A</strain>
    </source>
</reference>
<dbReference type="Pfam" id="PF00583">
    <property type="entry name" value="Acetyltransf_1"/>
    <property type="match status" value="1"/>
</dbReference>
<evidence type="ECO:0000313" key="5">
    <source>
        <dbReference type="Proteomes" id="UP000509301"/>
    </source>
</evidence>
<keyword evidence="5" id="KW-1185">Reference proteome</keyword>
<dbReference type="CDD" id="cd04301">
    <property type="entry name" value="NAT_SF"/>
    <property type="match status" value="1"/>
</dbReference>
<proteinExistence type="predicted"/>
<accession>A0A6N0NVG9</accession>
<dbReference type="InterPro" id="IPR050680">
    <property type="entry name" value="YpeA/RimI_acetyltransf"/>
</dbReference>
<dbReference type="PROSITE" id="PS51186">
    <property type="entry name" value="GNAT"/>
    <property type="match status" value="1"/>
</dbReference>
<protein>
    <submittedName>
        <fullName evidence="4">GNAT family N-acetyltransferase</fullName>
    </submittedName>
</protein>
<dbReference type="InterPro" id="IPR016181">
    <property type="entry name" value="Acyl_CoA_acyltransferase"/>
</dbReference>
<keyword evidence="1 4" id="KW-0808">Transferase</keyword>
<evidence type="ECO:0000256" key="2">
    <source>
        <dbReference type="ARBA" id="ARBA00023315"/>
    </source>
</evidence>
<dbReference type="EMBL" id="CP049074">
    <property type="protein sequence ID" value="QKR00205.1"/>
    <property type="molecule type" value="Genomic_DNA"/>
</dbReference>
<dbReference type="PANTHER" id="PTHR43420">
    <property type="entry name" value="ACETYLTRANSFERASE"/>
    <property type="match status" value="1"/>
</dbReference>
<dbReference type="AlphaFoldDB" id="A0A6N0NVG9"/>
<sequence>MLIRKARLDDVNIIAEMFERMYALNSEFDPLLQVHDDVEDRLKKSLDSDVNGNESVVAVAEDEGKVIGAVRVRLQKREYYVPENMAVIEEIYVLPSYRRRGVGEMLLDFVIKELSRKGVRSIIARFPAKNIIAVSFYEKRGFREIHYEYIKKIES</sequence>
<evidence type="ECO:0000259" key="3">
    <source>
        <dbReference type="PROSITE" id="PS51186"/>
    </source>
</evidence>
<dbReference type="InterPro" id="IPR000182">
    <property type="entry name" value="GNAT_dom"/>
</dbReference>
<dbReference type="SUPFAM" id="SSF55729">
    <property type="entry name" value="Acyl-CoA N-acyltransferases (Nat)"/>
    <property type="match status" value="1"/>
</dbReference>